<reference evidence="2 3" key="1">
    <citation type="submission" date="2021-01" db="EMBL/GenBank/DDBJ databases">
        <title>Genome seq and assembly of Devosia sp. G19.</title>
        <authorList>
            <person name="Chhetri G."/>
        </authorList>
    </citation>
    <scope>NUCLEOTIDE SEQUENCE [LARGE SCALE GENOMIC DNA]</scope>
    <source>
        <strain evidence="2 3">G19</strain>
    </source>
</reference>
<protein>
    <submittedName>
        <fullName evidence="2">PD40 domain-containing protein</fullName>
    </submittedName>
</protein>
<dbReference type="PANTHER" id="PTHR36842:SF1">
    <property type="entry name" value="PROTEIN TOLB"/>
    <property type="match status" value="1"/>
</dbReference>
<proteinExistence type="inferred from homology"/>
<name>A0ABX7C3I7_9HYPH</name>
<keyword evidence="3" id="KW-1185">Reference proteome</keyword>
<gene>
    <name evidence="2" type="ORF">JI749_08755</name>
</gene>
<dbReference type="InterPro" id="IPR011659">
    <property type="entry name" value="WD40"/>
</dbReference>
<dbReference type="EMBL" id="CP068047">
    <property type="protein sequence ID" value="QQR37794.1"/>
    <property type="molecule type" value="Genomic_DNA"/>
</dbReference>
<sequence length="295" mass="32185">MAFPRRGRSLAQGQRSDLVVIDLDGNKQVILTTDEVIEAPNWSPDGQWLVFNAGGLLFRIPTTGGRPEQIDTGHLADLNNDHVLAPDGSTIYVSSDDGHLYAVPFTGGTPRRVSNLHPSPFHYYLHGISPDGATLAYVAIEQRNGERQVNVFTIPSAGGPDTRLTDLTVPNDGPEYSPDGRWIYFNSELAASRPGHAQVFRMNAVDGSGLEQLTFDSYVNWFPHLSPDGTKVAFLSYPPGTTGHPPDKAVMLRLMGPTGESQRVLAEFLGGQGTINVNSWSPDSRRLAYVAYPRD</sequence>
<evidence type="ECO:0000256" key="1">
    <source>
        <dbReference type="ARBA" id="ARBA00009820"/>
    </source>
</evidence>
<dbReference type="Gene3D" id="2.120.10.30">
    <property type="entry name" value="TolB, C-terminal domain"/>
    <property type="match status" value="1"/>
</dbReference>
<dbReference type="SUPFAM" id="SSF82171">
    <property type="entry name" value="DPP6 N-terminal domain-like"/>
    <property type="match status" value="1"/>
</dbReference>
<evidence type="ECO:0000313" key="3">
    <source>
        <dbReference type="Proteomes" id="UP000595460"/>
    </source>
</evidence>
<evidence type="ECO:0000313" key="2">
    <source>
        <dbReference type="EMBL" id="QQR37794.1"/>
    </source>
</evidence>
<dbReference type="Proteomes" id="UP000595460">
    <property type="component" value="Chromosome"/>
</dbReference>
<dbReference type="InterPro" id="IPR011042">
    <property type="entry name" value="6-blade_b-propeller_TolB-like"/>
</dbReference>
<organism evidence="2 3">
    <name type="scientific">Devosia oryziradicis</name>
    <dbReference type="NCBI Taxonomy" id="2801335"/>
    <lineage>
        <taxon>Bacteria</taxon>
        <taxon>Pseudomonadati</taxon>
        <taxon>Pseudomonadota</taxon>
        <taxon>Alphaproteobacteria</taxon>
        <taxon>Hyphomicrobiales</taxon>
        <taxon>Devosiaceae</taxon>
        <taxon>Devosia</taxon>
    </lineage>
</organism>
<dbReference type="Pfam" id="PF07676">
    <property type="entry name" value="PD40"/>
    <property type="match status" value="3"/>
</dbReference>
<dbReference type="PANTHER" id="PTHR36842">
    <property type="entry name" value="PROTEIN TOLB HOMOLOG"/>
    <property type="match status" value="1"/>
</dbReference>
<accession>A0ABX7C3I7</accession>
<comment type="similarity">
    <text evidence="1">Belongs to the TolB family.</text>
</comment>